<dbReference type="FunFam" id="3.30.1360.40:FF:000001">
    <property type="entry name" value="Ribosome-recycling factor"/>
    <property type="match status" value="1"/>
</dbReference>
<gene>
    <name evidence="6" type="primary">frr</name>
    <name evidence="9" type="ORF">B1207_00085</name>
</gene>
<evidence type="ECO:0000313" key="9">
    <source>
        <dbReference type="EMBL" id="RAP38326.1"/>
    </source>
</evidence>
<accession>A0A364LMQ3</accession>
<evidence type="ECO:0000256" key="4">
    <source>
        <dbReference type="ARBA" id="ARBA00022917"/>
    </source>
</evidence>
<dbReference type="NCBIfam" id="TIGR00496">
    <property type="entry name" value="frr"/>
    <property type="match status" value="1"/>
</dbReference>
<evidence type="ECO:0000256" key="1">
    <source>
        <dbReference type="ARBA" id="ARBA00004496"/>
    </source>
</evidence>
<feature type="coiled-coil region" evidence="7">
    <location>
        <begin position="125"/>
        <end position="152"/>
    </location>
</feature>
<dbReference type="GO" id="GO:0005829">
    <property type="term" value="C:cytosol"/>
    <property type="evidence" value="ECO:0007669"/>
    <property type="project" value="GOC"/>
</dbReference>
<dbReference type="GO" id="GO:0043023">
    <property type="term" value="F:ribosomal large subunit binding"/>
    <property type="evidence" value="ECO:0007669"/>
    <property type="project" value="TreeGrafter"/>
</dbReference>
<evidence type="ECO:0000259" key="8">
    <source>
        <dbReference type="Pfam" id="PF01765"/>
    </source>
</evidence>
<keyword evidence="3 6" id="KW-0963">Cytoplasm</keyword>
<dbReference type="Pfam" id="PF01765">
    <property type="entry name" value="RRF"/>
    <property type="match status" value="1"/>
</dbReference>
<name>A0A364LMQ3_9GAMM</name>
<dbReference type="InterPro" id="IPR023584">
    <property type="entry name" value="Ribosome_recyc_fac_dom"/>
</dbReference>
<dbReference type="RefSeq" id="WP_112217974.1">
    <property type="nucleotide sequence ID" value="NZ_MVJN01000001.1"/>
</dbReference>
<dbReference type="CDD" id="cd00520">
    <property type="entry name" value="RRF"/>
    <property type="match status" value="1"/>
</dbReference>
<evidence type="ECO:0000256" key="7">
    <source>
        <dbReference type="SAM" id="Coils"/>
    </source>
</evidence>
<evidence type="ECO:0000256" key="5">
    <source>
        <dbReference type="ARBA" id="ARBA00025050"/>
    </source>
</evidence>
<dbReference type="AlphaFoldDB" id="A0A364LMQ3"/>
<protein>
    <recommendedName>
        <fullName evidence="6">Ribosome-recycling factor</fullName>
        <shortName evidence="6">RRF</shortName>
    </recommendedName>
    <alternativeName>
        <fullName evidence="6">Ribosome-releasing factor</fullName>
    </alternativeName>
</protein>
<organism evidence="9 10">
    <name type="scientific">Legionella quinlivanii</name>
    <dbReference type="NCBI Taxonomy" id="45073"/>
    <lineage>
        <taxon>Bacteria</taxon>
        <taxon>Pseudomonadati</taxon>
        <taxon>Pseudomonadota</taxon>
        <taxon>Gammaproteobacteria</taxon>
        <taxon>Legionellales</taxon>
        <taxon>Legionellaceae</taxon>
        <taxon>Legionella</taxon>
    </lineage>
</organism>
<dbReference type="PANTHER" id="PTHR20982:SF3">
    <property type="entry name" value="MITOCHONDRIAL RIBOSOME RECYCLING FACTOR PSEUDO 1"/>
    <property type="match status" value="1"/>
</dbReference>
<dbReference type="Gene3D" id="3.30.1360.40">
    <property type="match status" value="1"/>
</dbReference>
<reference evidence="9 10" key="1">
    <citation type="submission" date="2017-02" db="EMBL/GenBank/DDBJ databases">
        <title>Legionella quilivanii strain from human: case report and whole genome sequencing analysis.</title>
        <authorList>
            <person name="Lalancette C."/>
            <person name="Leduc J.-M."/>
            <person name="Levesque S."/>
            <person name="Fournier E."/>
            <person name="Saoud J."/>
            <person name="Faucher S.P."/>
            <person name="Bernard K."/>
            <person name="Martineau C."/>
            <person name="Longtin J."/>
        </authorList>
    </citation>
    <scope>NUCLEOTIDE SEQUENCE [LARGE SCALE GENOMIC DNA]</scope>
    <source>
        <strain evidence="9 10">ID143958</strain>
    </source>
</reference>
<evidence type="ECO:0000256" key="6">
    <source>
        <dbReference type="HAMAP-Rule" id="MF_00040"/>
    </source>
</evidence>
<evidence type="ECO:0000313" key="10">
    <source>
        <dbReference type="Proteomes" id="UP000249458"/>
    </source>
</evidence>
<dbReference type="Gene3D" id="1.10.132.20">
    <property type="entry name" value="Ribosome-recycling factor"/>
    <property type="match status" value="1"/>
</dbReference>
<comment type="subcellular location">
    <subcellularLocation>
        <location evidence="1 6">Cytoplasm</location>
    </subcellularLocation>
</comment>
<sequence length="185" mass="20815">MINDVKNDAEKRMKKSVESLQHELTKIRTGRANASLLDHIQVDYYGNLTPLNQVANVSASDSRTLLVTPWEKSMVAVVEKAILTSDLGLNPATAGSAIRVPMPPLTEERRKELIKVVRGEGEQAKVAIRNVRRDANNQLKDLVKEKQISEDDERRAGELIQKITDKYIVDVDHVLSEKEKDLMAF</sequence>
<dbReference type="InterPro" id="IPR036191">
    <property type="entry name" value="RRF_sf"/>
</dbReference>
<dbReference type="EMBL" id="MVJN01000001">
    <property type="protein sequence ID" value="RAP38326.1"/>
    <property type="molecule type" value="Genomic_DNA"/>
</dbReference>
<dbReference type="InterPro" id="IPR002661">
    <property type="entry name" value="Ribosome_recyc_fac"/>
</dbReference>
<dbReference type="SUPFAM" id="SSF55194">
    <property type="entry name" value="Ribosome recycling factor, RRF"/>
    <property type="match status" value="1"/>
</dbReference>
<comment type="function">
    <text evidence="5 6">Responsible for the release of ribosomes from messenger RNA at the termination of protein biosynthesis. May increase the efficiency of translation by recycling ribosomes from one round of translation to another.</text>
</comment>
<comment type="similarity">
    <text evidence="2 6">Belongs to the RRF family.</text>
</comment>
<evidence type="ECO:0000256" key="3">
    <source>
        <dbReference type="ARBA" id="ARBA00022490"/>
    </source>
</evidence>
<dbReference type="Proteomes" id="UP000249458">
    <property type="component" value="Unassembled WGS sequence"/>
</dbReference>
<dbReference type="FunFam" id="1.10.132.20:FF:000001">
    <property type="entry name" value="Ribosome-recycling factor"/>
    <property type="match status" value="1"/>
</dbReference>
<dbReference type="GO" id="GO:0002184">
    <property type="term" value="P:cytoplasmic translational termination"/>
    <property type="evidence" value="ECO:0007669"/>
    <property type="project" value="TreeGrafter"/>
</dbReference>
<proteinExistence type="inferred from homology"/>
<keyword evidence="7" id="KW-0175">Coiled coil</keyword>
<comment type="caution">
    <text evidence="9">The sequence shown here is derived from an EMBL/GenBank/DDBJ whole genome shotgun (WGS) entry which is preliminary data.</text>
</comment>
<dbReference type="PANTHER" id="PTHR20982">
    <property type="entry name" value="RIBOSOME RECYCLING FACTOR"/>
    <property type="match status" value="1"/>
</dbReference>
<dbReference type="HAMAP" id="MF_00040">
    <property type="entry name" value="RRF"/>
    <property type="match status" value="1"/>
</dbReference>
<keyword evidence="4 6" id="KW-0648">Protein biosynthesis</keyword>
<feature type="domain" description="Ribosome recycling factor" evidence="8">
    <location>
        <begin position="20"/>
        <end position="183"/>
    </location>
</feature>
<evidence type="ECO:0000256" key="2">
    <source>
        <dbReference type="ARBA" id="ARBA00005912"/>
    </source>
</evidence>